<evidence type="ECO:0000256" key="2">
    <source>
        <dbReference type="SAM" id="MobiDB-lite"/>
    </source>
</evidence>
<dbReference type="Proteomes" id="UP001281761">
    <property type="component" value="Unassembled WGS sequence"/>
</dbReference>
<dbReference type="EMBL" id="JARBJD010000014">
    <property type="protein sequence ID" value="KAK2961727.1"/>
    <property type="molecule type" value="Genomic_DNA"/>
</dbReference>
<feature type="coiled-coil region" evidence="1">
    <location>
        <begin position="577"/>
        <end position="604"/>
    </location>
</feature>
<sequence>MEKCDNVCSSSTDHSACVSCLTGCIQQCVPEREDCLIQCESESISNKGTNACLNACIQNAERCLALSSSECIDECSHVQSESQDVNQELGVCMMGKASECGKHVSECDTLCLMKFGGHKNQTFSSIYSAAVQNTTNRTRWDNTTSNTTHSSPINAHFADMVWETESSLETCLGTCTNTIMSCQVSLDSFGTQKCVDVKETSQKSNMNQSIAVNRPLQSRDGNEDTPLTEDDEDSVGSNWMSKCRLHNMPFCISEFDGCYFSCKDEFVKPSMSRLSAAKMRSPANNRTKVWKEGDTEGLAAEMGRLNDFEKVHKSAKERVRKGIEDLKTIGEKYNQDGERLKQQGEELKKKADCKFRQRAEMIKHEAERHAANLRKERDEMWKTGKEEIEHAHEEGKEAISAAEAKAKEAKKSANNITSGTTVLNMTNSNANIQIAWRQYEGKLEREESPDGTSSHATRCVSQAKLKSEKDTSLSLVYFDIAMCITEDNVDQETIKQRYISIFKSELYGRIRLHSHRKSAICASETPIFTSRGDTTPHVGHECSRKQEKLETDHEALIREQNECQKTQQLLHMQEQARQADKTKIQALETQLSAALEEIRRLTDAADTQRDVPRSVDPTTSVMPSFVFTNPSHFCVNNIDFTRTEVGEDEDGDSAMSNER</sequence>
<comment type="caution">
    <text evidence="3">The sequence shown here is derived from an EMBL/GenBank/DDBJ whole genome shotgun (WGS) entry which is preliminary data.</text>
</comment>
<accession>A0ABQ9YD91</accession>
<feature type="compositionally biased region" description="Polar residues" evidence="2">
    <location>
        <begin position="450"/>
        <end position="460"/>
    </location>
</feature>
<feature type="region of interest" description="Disordered" evidence="2">
    <location>
        <begin position="443"/>
        <end position="462"/>
    </location>
</feature>
<evidence type="ECO:0000313" key="3">
    <source>
        <dbReference type="EMBL" id="KAK2961727.1"/>
    </source>
</evidence>
<reference evidence="3 4" key="1">
    <citation type="journal article" date="2022" name="bioRxiv">
        <title>Genomics of Preaxostyla Flagellates Illuminates Evolutionary Transitions and the Path Towards Mitochondrial Loss.</title>
        <authorList>
            <person name="Novak L.V.F."/>
            <person name="Treitli S.C."/>
            <person name="Pyrih J."/>
            <person name="Halakuc P."/>
            <person name="Pipaliya S.V."/>
            <person name="Vacek V."/>
            <person name="Brzon O."/>
            <person name="Soukal P."/>
            <person name="Eme L."/>
            <person name="Dacks J.B."/>
            <person name="Karnkowska A."/>
            <person name="Elias M."/>
            <person name="Hampl V."/>
        </authorList>
    </citation>
    <scope>NUCLEOTIDE SEQUENCE [LARGE SCALE GENOMIC DNA]</scope>
    <source>
        <strain evidence="3">NAU3</strain>
        <tissue evidence="3">Gut</tissue>
    </source>
</reference>
<keyword evidence="4" id="KW-1185">Reference proteome</keyword>
<evidence type="ECO:0000256" key="1">
    <source>
        <dbReference type="SAM" id="Coils"/>
    </source>
</evidence>
<proteinExistence type="predicted"/>
<keyword evidence="1" id="KW-0175">Coiled coil</keyword>
<feature type="region of interest" description="Disordered" evidence="2">
    <location>
        <begin position="205"/>
        <end position="233"/>
    </location>
</feature>
<protein>
    <submittedName>
        <fullName evidence="3">Uncharacterized protein</fullName>
    </submittedName>
</protein>
<evidence type="ECO:0000313" key="4">
    <source>
        <dbReference type="Proteomes" id="UP001281761"/>
    </source>
</evidence>
<gene>
    <name evidence="3" type="ORF">BLNAU_3164</name>
</gene>
<name>A0ABQ9YD91_9EUKA</name>
<organism evidence="3 4">
    <name type="scientific">Blattamonas nauphoetae</name>
    <dbReference type="NCBI Taxonomy" id="2049346"/>
    <lineage>
        <taxon>Eukaryota</taxon>
        <taxon>Metamonada</taxon>
        <taxon>Preaxostyla</taxon>
        <taxon>Oxymonadida</taxon>
        <taxon>Blattamonas</taxon>
    </lineage>
</organism>
<feature type="coiled-coil region" evidence="1">
    <location>
        <begin position="356"/>
        <end position="412"/>
    </location>
</feature>